<keyword evidence="2" id="KW-1185">Reference proteome</keyword>
<dbReference type="Proteomes" id="UP000076609">
    <property type="component" value="Unassembled WGS sequence"/>
</dbReference>
<organism evidence="1 2">
    <name type="scientific">Sphingomonas hankookensis</name>
    <dbReference type="NCBI Taxonomy" id="563996"/>
    <lineage>
        <taxon>Bacteria</taxon>
        <taxon>Pseudomonadati</taxon>
        <taxon>Pseudomonadota</taxon>
        <taxon>Alphaproteobacteria</taxon>
        <taxon>Sphingomonadales</taxon>
        <taxon>Sphingomonadaceae</taxon>
        <taxon>Sphingomonas</taxon>
    </lineage>
</organism>
<proteinExistence type="predicted"/>
<reference evidence="2" key="1">
    <citation type="submission" date="2016-01" db="EMBL/GenBank/DDBJ databases">
        <title>Draft genome of Chromobacterium sp. F49.</title>
        <authorList>
            <person name="Hong K.W."/>
        </authorList>
    </citation>
    <scope>NUCLEOTIDE SEQUENCE [LARGE SCALE GENOMIC DNA]</scope>
    <source>
        <strain evidence="2">CN3</strain>
    </source>
</reference>
<evidence type="ECO:0000313" key="1">
    <source>
        <dbReference type="EMBL" id="KZE18735.1"/>
    </source>
</evidence>
<sequence>MIVAIANRDGCDTAERLARIVLADGSAGHVAPDRLSRNDALLRDIADALHQLCSLHGRHPGVVDHAARADVHPAAAPWLEQAAAAFAEERAYLIRVSAAAGPPPGTPGQAAAEAALAAQRHAIDLLARSGRPGCALGAAIAVTLDWPVIRRPLDAAAIRLGLETIPLTLPSPAQTLRVIDQVTDAAPIERAMTFGLQQLLAQHRGLWDLLLARAESRG</sequence>
<protein>
    <recommendedName>
        <fullName evidence="3">Urease accessory protein UreF</fullName>
    </recommendedName>
</protein>
<dbReference type="Pfam" id="PF22391">
    <property type="entry name" value="DUF6975"/>
    <property type="match status" value="1"/>
</dbReference>
<evidence type="ECO:0000313" key="2">
    <source>
        <dbReference type="Proteomes" id="UP000076609"/>
    </source>
</evidence>
<name>A0ABR5YH78_9SPHN</name>
<gene>
    <name evidence="1" type="ORF">AVT10_01450</name>
</gene>
<accession>A0ABR5YH78</accession>
<comment type="caution">
    <text evidence="1">The sequence shown here is derived from an EMBL/GenBank/DDBJ whole genome shotgun (WGS) entry which is preliminary data.</text>
</comment>
<dbReference type="InterPro" id="IPR054248">
    <property type="entry name" value="DUF6975"/>
</dbReference>
<evidence type="ECO:0008006" key="3">
    <source>
        <dbReference type="Google" id="ProtNLM"/>
    </source>
</evidence>
<dbReference type="EMBL" id="LQQO01000001">
    <property type="protein sequence ID" value="KZE18735.1"/>
    <property type="molecule type" value="Genomic_DNA"/>
</dbReference>